<dbReference type="InterPro" id="IPR029058">
    <property type="entry name" value="AB_hydrolase_fold"/>
</dbReference>
<feature type="transmembrane region" description="Helical" evidence="1">
    <location>
        <begin position="273"/>
        <end position="290"/>
    </location>
</feature>
<dbReference type="CDD" id="cd00519">
    <property type="entry name" value="Lipase_3"/>
    <property type="match status" value="1"/>
</dbReference>
<proteinExistence type="predicted"/>
<evidence type="ECO:0000256" key="1">
    <source>
        <dbReference type="SAM" id="Phobius"/>
    </source>
</evidence>
<dbReference type="SUPFAM" id="SSF53474">
    <property type="entry name" value="alpha/beta-Hydrolases"/>
    <property type="match status" value="1"/>
</dbReference>
<dbReference type="Pfam" id="PF01764">
    <property type="entry name" value="Lipase_3"/>
    <property type="match status" value="1"/>
</dbReference>
<name>A0A814EBC9_9BILA</name>
<feature type="transmembrane region" description="Helical" evidence="1">
    <location>
        <begin position="33"/>
        <end position="51"/>
    </location>
</feature>
<feature type="transmembrane region" description="Helical" evidence="1">
    <location>
        <begin position="187"/>
        <end position="206"/>
    </location>
</feature>
<evidence type="ECO:0000313" key="3">
    <source>
        <dbReference type="EMBL" id="CAF0967109.1"/>
    </source>
</evidence>
<dbReference type="InterPro" id="IPR002921">
    <property type="entry name" value="Fungal_lipase-type"/>
</dbReference>
<evidence type="ECO:0000313" key="5">
    <source>
        <dbReference type="Proteomes" id="UP000663829"/>
    </source>
</evidence>
<keyword evidence="1" id="KW-1133">Transmembrane helix</keyword>
<dbReference type="AlphaFoldDB" id="A0A814EBC9"/>
<organism evidence="3 5">
    <name type="scientific">Didymodactylos carnosus</name>
    <dbReference type="NCBI Taxonomy" id="1234261"/>
    <lineage>
        <taxon>Eukaryota</taxon>
        <taxon>Metazoa</taxon>
        <taxon>Spiralia</taxon>
        <taxon>Gnathifera</taxon>
        <taxon>Rotifera</taxon>
        <taxon>Eurotatoria</taxon>
        <taxon>Bdelloidea</taxon>
        <taxon>Philodinida</taxon>
        <taxon>Philodinidae</taxon>
        <taxon>Didymodactylos</taxon>
    </lineage>
</organism>
<feature type="transmembrane region" description="Helical" evidence="1">
    <location>
        <begin position="408"/>
        <end position="428"/>
    </location>
</feature>
<feature type="transmembrane region" description="Helical" evidence="1">
    <location>
        <begin position="212"/>
        <end position="236"/>
    </location>
</feature>
<dbReference type="EMBL" id="CAJNOQ010002585">
    <property type="protein sequence ID" value="CAF0967109.1"/>
    <property type="molecule type" value="Genomic_DNA"/>
</dbReference>
<feature type="transmembrane region" description="Helical" evidence="1">
    <location>
        <begin position="302"/>
        <end position="319"/>
    </location>
</feature>
<feature type="domain" description="Fungal lipase-type" evidence="2">
    <location>
        <begin position="648"/>
        <end position="806"/>
    </location>
</feature>
<dbReference type="Proteomes" id="UP000663829">
    <property type="component" value="Unassembled WGS sequence"/>
</dbReference>
<feature type="transmembrane region" description="Helical" evidence="1">
    <location>
        <begin position="378"/>
        <end position="396"/>
    </location>
</feature>
<reference evidence="3" key="1">
    <citation type="submission" date="2021-02" db="EMBL/GenBank/DDBJ databases">
        <authorList>
            <person name="Nowell W R."/>
        </authorList>
    </citation>
    <scope>NUCLEOTIDE SEQUENCE</scope>
</reference>
<gene>
    <name evidence="3" type="ORF">GPM918_LOCUS12037</name>
    <name evidence="4" type="ORF">SRO942_LOCUS12038</name>
</gene>
<keyword evidence="1" id="KW-0472">Membrane</keyword>
<dbReference type="Proteomes" id="UP000681722">
    <property type="component" value="Unassembled WGS sequence"/>
</dbReference>
<evidence type="ECO:0000313" key="4">
    <source>
        <dbReference type="EMBL" id="CAF3740559.1"/>
    </source>
</evidence>
<keyword evidence="5" id="KW-1185">Reference proteome</keyword>
<comment type="caution">
    <text evidence="3">The sequence shown here is derived from an EMBL/GenBank/DDBJ whole genome shotgun (WGS) entry which is preliminary data.</text>
</comment>
<accession>A0A814EBC9</accession>
<feature type="transmembrane region" description="Helical" evidence="1">
    <location>
        <begin position="470"/>
        <end position="495"/>
    </location>
</feature>
<feature type="transmembrane region" description="Helical" evidence="1">
    <location>
        <begin position="58"/>
        <end position="84"/>
    </location>
</feature>
<feature type="transmembrane region" description="Helical" evidence="1">
    <location>
        <begin position="440"/>
        <end position="464"/>
    </location>
</feature>
<dbReference type="OrthoDB" id="10013188at2759"/>
<evidence type="ECO:0000259" key="2">
    <source>
        <dbReference type="Pfam" id="PF01764"/>
    </source>
</evidence>
<dbReference type="EMBL" id="CAJOBC010002585">
    <property type="protein sequence ID" value="CAF3740559.1"/>
    <property type="molecule type" value="Genomic_DNA"/>
</dbReference>
<dbReference type="GO" id="GO:0006629">
    <property type="term" value="P:lipid metabolic process"/>
    <property type="evidence" value="ECO:0007669"/>
    <property type="project" value="InterPro"/>
</dbReference>
<feature type="transmembrane region" description="Helical" evidence="1">
    <location>
        <begin position="96"/>
        <end position="119"/>
    </location>
</feature>
<protein>
    <recommendedName>
        <fullName evidence="2">Fungal lipase-type domain-containing protein</fullName>
    </recommendedName>
</protein>
<sequence length="858" mass="100439">MAENVNNSESIIRTCDNYSEYCPGCYPVFSWKYVLNLLLKLVLYIFGYSLYSRLLTLLLILQAAVLWIGYSLNVVLQLLFMPFLHSNNKSLSGINFIFFLSCYFLLPGIISFSSHYFWFIIQFGFHCYTNEEIKREQIYEETKYKCHCCSKDGQQIKLVDKKDDDNNDDALLCFPQKKFTYISMKEIYRIIITFCTTIYIIFRKIYLSEDLLTSLIISLGLIPLGLMWFLHIMHLFGICSFVRKSYYAKIDDINNNNDNFKSQIDENEKNSDIQYFRIILLFSFIMIVTFNNRQINLMGLNIPHHVIVLLLFSIYILLYNQTPIKIIHIGIDNICCCCYNKKSIIEKNLFYKRNFLVKLIERIIQSSLTMKKNKQFHTYKLFILSILYAMFLSLHYMFTQFSNEKNTLIMGIIVKSILILLWLPPFFNEKTNQVILNIQIILVQILLLLMCLTSFVGVLVLLYFYAFRSWIALICLLFLLVYTIVLLVYYVAHWVKYSSSTIALIKWKKSHESISIYVHAFSAMFIILSLIGFFGFSFGSSVYAETMHNKDDSLLNYKKLSGNFNTFDKDEQQQYQMQACYWKFSKFNIQDMTLLAALAYLPTEQLKSDIKHFYPNNEFIFDEKFHNCKEYGHGEITYYTLDTSEAVIVVIRGTTLLYEWLIDFDIWTESSISQMISILFPWSRLYPRAVHKIIVKQMSLLENFISDNSNKLEQSSKRFYVKQMIKILEQINDKYKNKTLILIGHSLGGGLAKLAGIALNNTAVIISISGPGVSYSRAKYDETKNILMDSINQRVFNIIHDRDIVPWADKQAGLIQQITCPKAYSRLQCHSINPIFCHLLKNCGNPRRFKINKEICQP</sequence>
<feature type="transmembrane region" description="Helical" evidence="1">
    <location>
        <begin position="516"/>
        <end position="538"/>
    </location>
</feature>
<dbReference type="Gene3D" id="3.40.50.1820">
    <property type="entry name" value="alpha/beta hydrolase"/>
    <property type="match status" value="1"/>
</dbReference>
<keyword evidence="1" id="KW-0812">Transmembrane</keyword>